<dbReference type="Proteomes" id="UP000203507">
    <property type="component" value="Segment"/>
</dbReference>
<keyword evidence="2" id="KW-1185">Reference proteome</keyword>
<evidence type="ECO:0000313" key="2">
    <source>
        <dbReference type="Proteomes" id="UP000203507"/>
    </source>
</evidence>
<proteinExistence type="predicted"/>
<dbReference type="KEGG" id="vg:32878181"/>
<organism evidence="1">
    <name type="scientific">Ranid herpesvirus 3</name>
    <dbReference type="NCBI Taxonomy" id="1987509"/>
    <lineage>
        <taxon>Viruses</taxon>
        <taxon>Duplodnaviria</taxon>
        <taxon>Heunggongvirae</taxon>
        <taxon>Peploviricota</taxon>
        <taxon>Herviviricetes</taxon>
        <taxon>Herpesvirales</taxon>
        <taxon>Alloherpesviridae</taxon>
        <taxon>Batravirus</taxon>
        <taxon>Batravirus ranidallo3</taxon>
    </lineage>
</organism>
<sequence>MCARKLSEIAEFYTSRVTARDRTPYDKLSANLIDAEHARPLLTGNNLAEPNRALEIFMASLWVNASKLNGATNSWKHDSPYSDELLHTALRRHSVSKEDEDAATIDGRDFIMDMIYSPLHNYELPQPSNPLEFIYTLALPSINDLHLLLRIITLLVGFNTVKNMMDYMKTYSTPRQITACRIRTKYSIENVFVLDMPFFAYCYIFKSTTIDVLHKAIPSYILYSLNEPPSDLMTKFYPKENSGVMLSSLCYLIALAKEENGEFIEACIWAYTVELTQRHFTSPVLGKAICSALGFLQNYRVELRSVVINRKEWYACAKTKALYTRMSKAGKMAYAEAFKIHPCHAWFKFNLMAVPQALIPHLSGLYFTSQDTWPQQNHILMDVYRDKTR</sequence>
<accession>A0A1X9T571</accession>
<protein>
    <submittedName>
        <fullName evidence="1">Surface active protein motif protein</fullName>
    </submittedName>
</protein>
<name>A0A1X9T571_9VIRU</name>
<dbReference type="EMBL" id="KX832224">
    <property type="protein sequence ID" value="ARR28847.1"/>
    <property type="molecule type" value="Genomic_DNA"/>
</dbReference>
<evidence type="ECO:0000313" key="1">
    <source>
        <dbReference type="EMBL" id="ARR28847.1"/>
    </source>
</evidence>
<reference evidence="1" key="1">
    <citation type="journal article" date="2017" name="Vet. Pathol.">
        <title>Ranid Herpesvirus 3 and Proliferative Dermatitis in Free-Ranging Wild Common Frogs (Rana Temporaria).</title>
        <authorList>
            <person name="Origgi F.C."/>
            <person name="Schmidt B.R."/>
            <person name="Lohmann P."/>
            <person name="Otten P."/>
            <person name="Akdesir E."/>
            <person name="Gaschen V."/>
            <person name="Aguilar-Bultet L."/>
            <person name="Wahli T."/>
            <person name="Sattler U."/>
            <person name="Stoffel M.H."/>
        </authorList>
    </citation>
    <scope>NUCLEOTIDE SEQUENCE [LARGE SCALE GENOMIC DNA]</scope>
    <source>
        <strain evidence="1">FO1_2015</strain>
    </source>
</reference>
<dbReference type="GeneID" id="32878181"/>
<dbReference type="RefSeq" id="YP_009362356.1">
    <property type="nucleotide sequence ID" value="NC_034618.1"/>
</dbReference>